<accession>A0A1D1ZP55</accession>
<dbReference type="GO" id="GO:0006508">
    <property type="term" value="P:proteolysis"/>
    <property type="evidence" value="ECO:0007669"/>
    <property type="project" value="InterPro"/>
</dbReference>
<dbReference type="Gene3D" id="1.20.58.760">
    <property type="entry name" value="Peptidase M41"/>
    <property type="match status" value="1"/>
</dbReference>
<organism evidence="1">
    <name type="scientific">Auxenochlorella protothecoides</name>
    <name type="common">Green microalga</name>
    <name type="synonym">Chlorella protothecoides</name>
    <dbReference type="NCBI Taxonomy" id="3075"/>
    <lineage>
        <taxon>Eukaryota</taxon>
        <taxon>Viridiplantae</taxon>
        <taxon>Chlorophyta</taxon>
        <taxon>core chlorophytes</taxon>
        <taxon>Trebouxiophyceae</taxon>
        <taxon>Chlorellales</taxon>
        <taxon>Chlorellaceae</taxon>
        <taxon>Auxenochlorella</taxon>
    </lineage>
</organism>
<dbReference type="AlphaFoldDB" id="A0A1D1ZP55"/>
<dbReference type="GO" id="GO:0005524">
    <property type="term" value="F:ATP binding"/>
    <property type="evidence" value="ECO:0007669"/>
    <property type="project" value="InterPro"/>
</dbReference>
<evidence type="ECO:0008006" key="2">
    <source>
        <dbReference type="Google" id="ProtNLM"/>
    </source>
</evidence>
<sequence>NNSFFEEQSAQEYPRMRPMQATGLARGHLSPLHAVPPCRRHGIICKGYARTQTPLLESLKPLNRALESGTNDEAVAAAQELKESGVLCLFGEGRQVPKRPYTLEEVRLNRIDPAALLSPVDATMNGVRTGLQAVAASGLLALLYGGAVDVSGAAVLVLLGATLAVADQVGTGGGVEALLLDLAARKVSGSYASRVATHEAGHFLVAYLLGLLPRSYTLSSWDAFQAQGRLGVQAGTEFCDGDFQREVASGKLSSNSLDAFTCLGLAGVCAETVVYGRSEGGLADIAQLDSLLRRINFNQAKADDQVRWSAINDVVLLRRHAAAHAALTKAMQAGKSVAECIAAIEAAEA</sequence>
<feature type="non-terminal residue" evidence="1">
    <location>
        <position position="1"/>
    </location>
</feature>
<reference evidence="1" key="1">
    <citation type="submission" date="2015-08" db="EMBL/GenBank/DDBJ databases">
        <authorList>
            <person name="Babu N.S."/>
            <person name="Beckwith C.J."/>
            <person name="Beseler K.G."/>
            <person name="Brison A."/>
            <person name="Carone J.V."/>
            <person name="Caskin T.P."/>
            <person name="Diamond M."/>
            <person name="Durham M.E."/>
            <person name="Foxe J.M."/>
            <person name="Go M."/>
            <person name="Henderson B.A."/>
            <person name="Jones I.B."/>
            <person name="McGettigan J.A."/>
            <person name="Micheletti S.J."/>
            <person name="Nasrallah M.E."/>
            <person name="Ortiz D."/>
            <person name="Piller C.R."/>
            <person name="Privatt S.R."/>
            <person name="Schneider S.L."/>
            <person name="Sharp S."/>
            <person name="Smith T.C."/>
            <person name="Stanton J.D."/>
            <person name="Ullery H.E."/>
            <person name="Wilson R.J."/>
            <person name="Serrano M.G."/>
            <person name="Buck G."/>
            <person name="Lee V."/>
            <person name="Wang Y."/>
            <person name="Carvalho R."/>
            <person name="Voegtly L."/>
            <person name="Shi R."/>
            <person name="Duckworth R."/>
            <person name="Johnson A."/>
            <person name="Loviza R."/>
            <person name="Walstead R."/>
            <person name="Shah Z."/>
            <person name="Kiflezghi M."/>
            <person name="Wade K."/>
            <person name="Ball S.L."/>
            <person name="Bradley K.W."/>
            <person name="Asai D.J."/>
            <person name="Bowman C.A."/>
            <person name="Russell D.A."/>
            <person name="Pope W.H."/>
            <person name="Jacobs-Sera D."/>
            <person name="Hendrix R.W."/>
            <person name="Hatfull G.F."/>
        </authorList>
    </citation>
    <scope>NUCLEOTIDE SEQUENCE</scope>
</reference>
<proteinExistence type="predicted"/>
<dbReference type="EMBL" id="GDKF01009858">
    <property type="protein sequence ID" value="JAT68764.1"/>
    <property type="molecule type" value="Transcribed_RNA"/>
</dbReference>
<gene>
    <name evidence="1" type="ORF">g.793</name>
</gene>
<dbReference type="GO" id="GO:0004176">
    <property type="term" value="F:ATP-dependent peptidase activity"/>
    <property type="evidence" value="ECO:0007669"/>
    <property type="project" value="InterPro"/>
</dbReference>
<dbReference type="InterPro" id="IPR037219">
    <property type="entry name" value="Peptidase_M41-like"/>
</dbReference>
<dbReference type="PANTHER" id="PTHR33471:SF1">
    <property type="entry name" value="OS01G0382700 PROTEIN"/>
    <property type="match status" value="1"/>
</dbReference>
<dbReference type="SUPFAM" id="SSF140990">
    <property type="entry name" value="FtsH protease domain-like"/>
    <property type="match status" value="1"/>
</dbReference>
<protein>
    <recommendedName>
        <fullName evidence="2">Peptidase M41 domain-containing protein</fullName>
    </recommendedName>
</protein>
<dbReference type="GO" id="GO:0004222">
    <property type="term" value="F:metalloendopeptidase activity"/>
    <property type="evidence" value="ECO:0007669"/>
    <property type="project" value="InterPro"/>
</dbReference>
<name>A0A1D1ZP55_AUXPR</name>
<evidence type="ECO:0000313" key="1">
    <source>
        <dbReference type="EMBL" id="JAT68764.1"/>
    </source>
</evidence>
<dbReference type="PANTHER" id="PTHR33471">
    <property type="entry name" value="ATP-DEPENDENT ZINC METALLOPROTEASE-RELATED"/>
    <property type="match status" value="1"/>
</dbReference>